<dbReference type="SUPFAM" id="SSF56935">
    <property type="entry name" value="Porins"/>
    <property type="match status" value="1"/>
</dbReference>
<dbReference type="Proteomes" id="UP001327027">
    <property type="component" value="Unassembled WGS sequence"/>
</dbReference>
<evidence type="ECO:0000256" key="1">
    <source>
        <dbReference type="SAM" id="SignalP"/>
    </source>
</evidence>
<dbReference type="RefSeq" id="WP_324180374.1">
    <property type="nucleotide sequence ID" value="NZ_BAABAW010000024.1"/>
</dbReference>
<evidence type="ECO:0008006" key="4">
    <source>
        <dbReference type="Google" id="ProtNLM"/>
    </source>
</evidence>
<gene>
    <name evidence="2" type="ORF">U6A24_12810</name>
</gene>
<name>A0ABU5ZWX4_9FLAO</name>
<dbReference type="EMBL" id="JAYKLX010000005">
    <property type="protein sequence ID" value="MEB3346350.1"/>
    <property type="molecule type" value="Genomic_DNA"/>
</dbReference>
<evidence type="ECO:0000313" key="3">
    <source>
        <dbReference type="Proteomes" id="UP001327027"/>
    </source>
</evidence>
<organism evidence="2 3">
    <name type="scientific">Aquimarina gracilis</name>
    <dbReference type="NCBI Taxonomy" id="874422"/>
    <lineage>
        <taxon>Bacteria</taxon>
        <taxon>Pseudomonadati</taxon>
        <taxon>Bacteroidota</taxon>
        <taxon>Flavobacteriia</taxon>
        <taxon>Flavobacteriales</taxon>
        <taxon>Flavobacteriaceae</taxon>
        <taxon>Aquimarina</taxon>
    </lineage>
</organism>
<accession>A0ABU5ZWX4</accession>
<feature type="chain" id="PRO_5045962075" description="Outer membrane beta-barrel protein" evidence="1">
    <location>
        <begin position="19"/>
        <end position="783"/>
    </location>
</feature>
<comment type="caution">
    <text evidence="2">The sequence shown here is derived from an EMBL/GenBank/DDBJ whole genome shotgun (WGS) entry which is preliminary data.</text>
</comment>
<evidence type="ECO:0000313" key="2">
    <source>
        <dbReference type="EMBL" id="MEB3346350.1"/>
    </source>
</evidence>
<protein>
    <recommendedName>
        <fullName evidence="4">Outer membrane beta-barrel protein</fullName>
    </recommendedName>
</protein>
<reference evidence="2 3" key="1">
    <citation type="journal article" date="2013" name="Int. J. Syst. Evol. Microbiol.">
        <title>Aquimarina gracilis sp. nov., isolated from the gut microflora of a mussel, Mytilus coruscus, and emended description of Aquimarina spongiae.</title>
        <authorList>
            <person name="Park S.C."/>
            <person name="Choe H.N."/>
            <person name="Baik K.S."/>
            <person name="Seong C.N."/>
        </authorList>
    </citation>
    <scope>NUCLEOTIDE SEQUENCE [LARGE SCALE GENOMIC DNA]</scope>
    <source>
        <strain evidence="2 3">PSC32</strain>
    </source>
</reference>
<proteinExistence type="predicted"/>
<keyword evidence="1" id="KW-0732">Signal</keyword>
<keyword evidence="3" id="KW-1185">Reference proteome</keyword>
<sequence>MKNYTLLFFMFVSTLATAQNIDFESVGKAKPIKVSGEVSASGVYYNSNQNSNREPFTYFLRGNLNVSIYGFAIPASYSFTNQGENLDYALPFNFNRISLHPKYKWITGHIGNVAMTFSTYTLNGHQFTGGGVDITPPGAFKISAMAGELLRATPDDGDERTVPGFSRMGYGLKTAFEKEKFKIGLIGFYAKDNQNSIDAIPEAKGVLPQENLAVSILGEAKLAKNYTLQAEYAVTAITKDLRAEEVNNPGTSPLGSLFNNRASTEYYNAIKTRFGYTAGRTSVGLSYERVDPGYETLGAYFFNNDFENITVDASNTFFKDKLTLVVNFGYQRDDLDNLKANSTNRTVGAVNATLNLTERLTIAGSYSNFSTFTNIKPNQFDEINDADLLDEELENLDFRQLSQSANANINYILSNKKSSRQNLSFNYALNDAANEQGGIVRVGDASSFHNINVTHSINFTEHNLSINTAINGTYNIIGRENATTWGPNLGVGKRFFEKKLSTRLGLSYNKSQSTTGKTQVANARINLSYVLKERHNFSVSAIQLFRSGTTTDHLSELTTTFGYNYRFGIKKLNFNRKDNAWLRFSYRKRTFEGTPWEITPQLKAIAKEKEADAMVQQKKDELRLLARAVKKSEKSHKKFYKSAALEYLKTLFFYEDFLDKYDAWIYEAYLKLIKEGEAVNSEIQQEYTILKAKVNTYKKPEDIEALIVIEKKFDAHTTMLFSIKKWKLTPEDIRKPQGELKKMKGHYIKKIYTMYLKEKPEDKIITYIEIRLADLFHKVLKEN</sequence>
<feature type="signal peptide" evidence="1">
    <location>
        <begin position="1"/>
        <end position="18"/>
    </location>
</feature>